<keyword evidence="4" id="KW-0862">Zinc</keyword>
<evidence type="ECO:0000256" key="6">
    <source>
        <dbReference type="SAM" id="MobiDB-lite"/>
    </source>
</evidence>
<feature type="region of interest" description="Disordered" evidence="6">
    <location>
        <begin position="1"/>
        <end position="20"/>
    </location>
</feature>
<dbReference type="PANTHER" id="PTHR24379">
    <property type="entry name" value="KRAB AND ZINC FINGER DOMAIN-CONTAINING"/>
    <property type="match status" value="1"/>
</dbReference>
<dbReference type="SMART" id="SM00355">
    <property type="entry name" value="ZnF_C2H2"/>
    <property type="match status" value="6"/>
</dbReference>
<dbReference type="PANTHER" id="PTHR24379:SF121">
    <property type="entry name" value="C2H2-TYPE DOMAIN-CONTAINING PROTEIN"/>
    <property type="match status" value="1"/>
</dbReference>
<proteinExistence type="predicted"/>
<keyword evidence="3 5" id="KW-0863">Zinc-finger</keyword>
<dbReference type="OrthoDB" id="10039931at2759"/>
<dbReference type="InterPro" id="IPR013087">
    <property type="entry name" value="Znf_C2H2_type"/>
</dbReference>
<feature type="compositionally biased region" description="Basic residues" evidence="6">
    <location>
        <begin position="7"/>
        <end position="17"/>
    </location>
</feature>
<dbReference type="WBParaSite" id="EVEC_0000595101-mRNA-1">
    <property type="protein sequence ID" value="EVEC_0000595101-mRNA-1"/>
    <property type="gene ID" value="EVEC_0000595101"/>
</dbReference>
<dbReference type="STRING" id="51028.A0A0N4V6Q7"/>
<dbReference type="AlphaFoldDB" id="A0A0N4V6Q7"/>
<dbReference type="GO" id="GO:0008270">
    <property type="term" value="F:zinc ion binding"/>
    <property type="evidence" value="ECO:0007669"/>
    <property type="project" value="UniProtKB-KW"/>
</dbReference>
<evidence type="ECO:0000256" key="2">
    <source>
        <dbReference type="ARBA" id="ARBA00022737"/>
    </source>
</evidence>
<name>A0A0N4V6Q7_ENTVE</name>
<dbReference type="EMBL" id="UXUI01008202">
    <property type="protein sequence ID" value="VDD90811.1"/>
    <property type="molecule type" value="Genomic_DNA"/>
</dbReference>
<keyword evidence="9" id="KW-1185">Reference proteome</keyword>
<dbReference type="PROSITE" id="PS50157">
    <property type="entry name" value="ZINC_FINGER_C2H2_2"/>
    <property type="match status" value="3"/>
</dbReference>
<sequence length="248" mass="28858">MTFRNKSNLRTHVRHHSGDKSTACPFCGTFFSNNSKLFNHMVRKLSPNGMFEKYAVACHFCQKTFNSERLLREHIRRHVMNYKCQFCSVTLDCPSALHRHILNVHANLRQFCCNLCSRKLCVLNCTDLDRHVGAIHSNDLAHVCAECGDKFHWRKQLVTHMRKHKEGYQPFTHLCHLCEARYANGFGLSRHLLKKHKCKVPVGFTRYQYKKCADGFMRLQTKRCLSKTLALQLGIPSNDSNYVTVRNL</sequence>
<keyword evidence="1" id="KW-0479">Metal-binding</keyword>
<evidence type="ECO:0000313" key="8">
    <source>
        <dbReference type="EMBL" id="VDD90811.1"/>
    </source>
</evidence>
<dbReference type="Pfam" id="PF00096">
    <property type="entry name" value="zf-C2H2"/>
    <property type="match status" value="2"/>
</dbReference>
<keyword evidence="2" id="KW-0677">Repeat</keyword>
<dbReference type="SUPFAM" id="SSF57667">
    <property type="entry name" value="beta-beta-alpha zinc fingers"/>
    <property type="match status" value="3"/>
</dbReference>
<reference evidence="10" key="1">
    <citation type="submission" date="2017-02" db="UniProtKB">
        <authorList>
            <consortium name="WormBaseParasite"/>
        </authorList>
    </citation>
    <scope>IDENTIFICATION</scope>
</reference>
<gene>
    <name evidence="8" type="ORF">EVEC_LOCUS5562</name>
</gene>
<evidence type="ECO:0000259" key="7">
    <source>
        <dbReference type="PROSITE" id="PS50157"/>
    </source>
</evidence>
<evidence type="ECO:0000256" key="3">
    <source>
        <dbReference type="ARBA" id="ARBA00022771"/>
    </source>
</evidence>
<evidence type="ECO:0000313" key="9">
    <source>
        <dbReference type="Proteomes" id="UP000274131"/>
    </source>
</evidence>
<dbReference type="InterPro" id="IPR036236">
    <property type="entry name" value="Znf_C2H2_sf"/>
</dbReference>
<dbReference type="PROSITE" id="PS00028">
    <property type="entry name" value="ZINC_FINGER_C2H2_1"/>
    <property type="match status" value="4"/>
</dbReference>
<protein>
    <submittedName>
        <fullName evidence="10">C2H2-type domain-containing protein</fullName>
    </submittedName>
</protein>
<organism evidence="10">
    <name type="scientific">Enterobius vermicularis</name>
    <name type="common">Human pinworm</name>
    <dbReference type="NCBI Taxonomy" id="51028"/>
    <lineage>
        <taxon>Eukaryota</taxon>
        <taxon>Metazoa</taxon>
        <taxon>Ecdysozoa</taxon>
        <taxon>Nematoda</taxon>
        <taxon>Chromadorea</taxon>
        <taxon>Rhabditida</taxon>
        <taxon>Spirurina</taxon>
        <taxon>Oxyuridomorpha</taxon>
        <taxon>Oxyuroidea</taxon>
        <taxon>Oxyuridae</taxon>
        <taxon>Enterobius</taxon>
    </lineage>
</organism>
<feature type="domain" description="C2H2-type" evidence="7">
    <location>
        <begin position="82"/>
        <end position="110"/>
    </location>
</feature>
<reference evidence="8 9" key="2">
    <citation type="submission" date="2018-10" db="EMBL/GenBank/DDBJ databases">
        <authorList>
            <consortium name="Pathogen Informatics"/>
        </authorList>
    </citation>
    <scope>NUCLEOTIDE SEQUENCE [LARGE SCALE GENOMIC DNA]</scope>
</reference>
<dbReference type="Gene3D" id="3.30.160.60">
    <property type="entry name" value="Classic Zinc Finger"/>
    <property type="match status" value="3"/>
</dbReference>
<evidence type="ECO:0000256" key="4">
    <source>
        <dbReference type="ARBA" id="ARBA00022833"/>
    </source>
</evidence>
<feature type="domain" description="C2H2-type" evidence="7">
    <location>
        <begin position="142"/>
        <end position="164"/>
    </location>
</feature>
<evidence type="ECO:0000313" key="10">
    <source>
        <dbReference type="WBParaSite" id="EVEC_0000595101-mRNA-1"/>
    </source>
</evidence>
<feature type="domain" description="C2H2-type" evidence="7">
    <location>
        <begin position="56"/>
        <end position="83"/>
    </location>
</feature>
<evidence type="ECO:0000256" key="5">
    <source>
        <dbReference type="PROSITE-ProRule" id="PRU00042"/>
    </source>
</evidence>
<accession>A0A0N4V6Q7</accession>
<evidence type="ECO:0000256" key="1">
    <source>
        <dbReference type="ARBA" id="ARBA00022723"/>
    </source>
</evidence>
<dbReference type="Proteomes" id="UP000274131">
    <property type="component" value="Unassembled WGS sequence"/>
</dbReference>